<dbReference type="AlphaFoldDB" id="A0A8H7VX75"/>
<dbReference type="Gene3D" id="3.40.50.720">
    <property type="entry name" value="NAD(P)-binding Rossmann-like Domain"/>
    <property type="match status" value="1"/>
</dbReference>
<dbReference type="InterPro" id="IPR016040">
    <property type="entry name" value="NAD(P)-bd_dom"/>
</dbReference>
<dbReference type="PANTHER" id="PTHR15020">
    <property type="entry name" value="FLAVIN REDUCTASE-RELATED"/>
    <property type="match status" value="1"/>
</dbReference>
<comment type="caution">
    <text evidence="2">The sequence shown here is derived from an EMBL/GenBank/DDBJ whole genome shotgun (WGS) entry which is preliminary data.</text>
</comment>
<dbReference type="Pfam" id="PF13460">
    <property type="entry name" value="NAD_binding_10"/>
    <property type="match status" value="1"/>
</dbReference>
<sequence length="221" mass="24654">MVRVAVFGASRGCAHAMVAQGLAKGDHEFKLLIRKPENLDFTEDQKTKLTIIEGDANDAAAVKQTIVDTDVIVYSIGSAFITSSRTMVSPGLCRDTMTVILQVIEQLTEKERPKRLIAVSSTGLDDMSEVPLVFRPIYKFLLPEPHQDKKELERLVSGNSFISNWILVRPSLLTDGKLEEKYRADEGISGYTISRLDVGHFLLNQCLVPTTWINKKVVVTY</sequence>
<name>A0A8H7VX75_9FUNG</name>
<protein>
    <recommendedName>
        <fullName evidence="1">NAD(P)-binding domain-containing protein</fullName>
    </recommendedName>
</protein>
<evidence type="ECO:0000313" key="3">
    <source>
        <dbReference type="Proteomes" id="UP000613177"/>
    </source>
</evidence>
<dbReference type="PANTHER" id="PTHR15020:SF50">
    <property type="entry name" value="UPF0659 PROTEIN YMR090W"/>
    <property type="match status" value="1"/>
</dbReference>
<feature type="domain" description="NAD(P)-binding" evidence="1">
    <location>
        <begin position="8"/>
        <end position="205"/>
    </location>
</feature>
<proteinExistence type="predicted"/>
<evidence type="ECO:0000259" key="1">
    <source>
        <dbReference type="Pfam" id="PF13460"/>
    </source>
</evidence>
<reference evidence="2" key="1">
    <citation type="submission" date="2021-01" db="EMBL/GenBank/DDBJ databases">
        <title>Metabolic potential, ecology and presence of endohyphal bacteria is reflected in genomic diversity of Mucoromycotina.</title>
        <authorList>
            <person name="Muszewska A."/>
            <person name="Okrasinska A."/>
            <person name="Steczkiewicz K."/>
            <person name="Drgas O."/>
            <person name="Orlowska M."/>
            <person name="Perlinska-Lenart U."/>
            <person name="Aleksandrzak-Piekarczyk T."/>
            <person name="Szatraj K."/>
            <person name="Zielenkiewicz U."/>
            <person name="Pilsyk S."/>
            <person name="Malc E."/>
            <person name="Mieczkowski P."/>
            <person name="Kruszewska J.S."/>
            <person name="Biernat P."/>
            <person name="Pawlowska J."/>
        </authorList>
    </citation>
    <scope>NUCLEOTIDE SEQUENCE</scope>
    <source>
        <strain evidence="2">WA0000018081</strain>
    </source>
</reference>
<evidence type="ECO:0000313" key="2">
    <source>
        <dbReference type="EMBL" id="KAG2236585.1"/>
    </source>
</evidence>
<dbReference type="Proteomes" id="UP000613177">
    <property type="component" value="Unassembled WGS sequence"/>
</dbReference>
<accession>A0A8H7VX75</accession>
<dbReference type="SUPFAM" id="SSF51735">
    <property type="entry name" value="NAD(P)-binding Rossmann-fold domains"/>
    <property type="match status" value="1"/>
</dbReference>
<dbReference type="EMBL" id="JAEPRE010000015">
    <property type="protein sequence ID" value="KAG2236585.1"/>
    <property type="molecule type" value="Genomic_DNA"/>
</dbReference>
<dbReference type="OrthoDB" id="63935at2759"/>
<dbReference type="InterPro" id="IPR036291">
    <property type="entry name" value="NAD(P)-bd_dom_sf"/>
</dbReference>
<organism evidence="2 3">
    <name type="scientific">Thamnidium elegans</name>
    <dbReference type="NCBI Taxonomy" id="101142"/>
    <lineage>
        <taxon>Eukaryota</taxon>
        <taxon>Fungi</taxon>
        <taxon>Fungi incertae sedis</taxon>
        <taxon>Mucoromycota</taxon>
        <taxon>Mucoromycotina</taxon>
        <taxon>Mucoromycetes</taxon>
        <taxon>Mucorales</taxon>
        <taxon>Mucorineae</taxon>
        <taxon>Mucoraceae</taxon>
        <taxon>Thamnidium</taxon>
    </lineage>
</organism>
<gene>
    <name evidence="2" type="ORF">INT48_000139</name>
</gene>
<keyword evidence="3" id="KW-1185">Reference proteome</keyword>